<dbReference type="STRING" id="1965070.A0A443QDL1"/>
<dbReference type="InterPro" id="IPR007867">
    <property type="entry name" value="GMC_OxRtase_C"/>
</dbReference>
<evidence type="ECO:0000256" key="1">
    <source>
        <dbReference type="ARBA" id="ARBA00010790"/>
    </source>
</evidence>
<feature type="non-terminal residue" evidence="3">
    <location>
        <position position="1"/>
    </location>
</feature>
<evidence type="ECO:0000313" key="3">
    <source>
        <dbReference type="EMBL" id="RWS01102.1"/>
    </source>
</evidence>
<dbReference type="SUPFAM" id="SSF51905">
    <property type="entry name" value="FAD/NAD(P)-binding domain"/>
    <property type="match status" value="1"/>
</dbReference>
<organism evidence="3 4">
    <name type="scientific">Dinothrombium tinctorium</name>
    <dbReference type="NCBI Taxonomy" id="1965070"/>
    <lineage>
        <taxon>Eukaryota</taxon>
        <taxon>Metazoa</taxon>
        <taxon>Ecdysozoa</taxon>
        <taxon>Arthropoda</taxon>
        <taxon>Chelicerata</taxon>
        <taxon>Arachnida</taxon>
        <taxon>Acari</taxon>
        <taxon>Acariformes</taxon>
        <taxon>Trombidiformes</taxon>
        <taxon>Prostigmata</taxon>
        <taxon>Anystina</taxon>
        <taxon>Parasitengona</taxon>
        <taxon>Trombidioidea</taxon>
        <taxon>Trombidiidae</taxon>
        <taxon>Dinothrombium</taxon>
    </lineage>
</organism>
<dbReference type="Proteomes" id="UP000285301">
    <property type="component" value="Unassembled WGS sequence"/>
</dbReference>
<dbReference type="InterPro" id="IPR036188">
    <property type="entry name" value="FAD/NAD-bd_sf"/>
</dbReference>
<dbReference type="EMBL" id="NCKU01009849">
    <property type="protein sequence ID" value="RWS01102.1"/>
    <property type="molecule type" value="Genomic_DNA"/>
</dbReference>
<reference evidence="3 4" key="1">
    <citation type="journal article" date="2018" name="Gigascience">
        <title>Genomes of trombidid mites reveal novel predicted allergens and laterally-transferred genes associated with secondary metabolism.</title>
        <authorList>
            <person name="Dong X."/>
            <person name="Chaisiri K."/>
            <person name="Xia D."/>
            <person name="Armstrong S.D."/>
            <person name="Fang Y."/>
            <person name="Donnelly M.J."/>
            <person name="Kadowaki T."/>
            <person name="McGarry J.W."/>
            <person name="Darby A.C."/>
            <person name="Makepeace B.L."/>
        </authorList>
    </citation>
    <scope>NUCLEOTIDE SEQUENCE [LARGE SCALE GENOMIC DNA]</scope>
    <source>
        <strain evidence="3">UoL-WK</strain>
    </source>
</reference>
<protein>
    <submittedName>
        <fullName evidence="3">Glucose dehydrogenase (Acceptor)-like protein 3</fullName>
    </submittedName>
</protein>
<dbReference type="OrthoDB" id="6435529at2759"/>
<keyword evidence="4" id="KW-1185">Reference proteome</keyword>
<dbReference type="SUPFAM" id="SSF54373">
    <property type="entry name" value="FAD-linked reductases, C-terminal domain"/>
    <property type="match status" value="1"/>
</dbReference>
<dbReference type="AlphaFoldDB" id="A0A443QDL1"/>
<dbReference type="Pfam" id="PF05199">
    <property type="entry name" value="GMC_oxred_C"/>
    <property type="match status" value="1"/>
</dbReference>
<comment type="caution">
    <text evidence="3">The sequence shown here is derived from an EMBL/GenBank/DDBJ whole genome shotgun (WGS) entry which is preliminary data.</text>
</comment>
<dbReference type="Gene3D" id="3.30.560.10">
    <property type="entry name" value="Glucose Oxidase, domain 3"/>
    <property type="match status" value="1"/>
</dbReference>
<name>A0A443QDL1_9ACAR</name>
<feature type="domain" description="Glucose-methanol-choline oxidoreductase C-terminal" evidence="2">
    <location>
        <begin position="1"/>
        <end position="141"/>
    </location>
</feature>
<dbReference type="Gene3D" id="3.50.50.60">
    <property type="entry name" value="FAD/NAD(P)-binding domain"/>
    <property type="match status" value="1"/>
</dbReference>
<dbReference type="PANTHER" id="PTHR11552:SF227">
    <property type="entry name" value="GLUCOSE DEHYDROGENASE [FAD, QUINONE]-LIKE PROTEIN"/>
    <property type="match status" value="1"/>
</dbReference>
<proteinExistence type="inferred from homology"/>
<dbReference type="GO" id="GO:0016614">
    <property type="term" value="F:oxidoreductase activity, acting on CH-OH group of donors"/>
    <property type="evidence" value="ECO:0007669"/>
    <property type="project" value="InterPro"/>
</dbReference>
<sequence length="193" mass="21384">SRGFIKLRSTSPYDPPIIDPKYLTHPDDILAMVDAMKISIAVGLTPAYRKFGSRLFERGIPGCERYPILSDEYLACQARTYTQTIYDPVGTCRMGPVHDKRSVVDPELRVLDGVKGLRVVDSSIMPLIVSGNTNAPTIMIAEMAADMIKGTKLPPMKGILKQVKTNSSSPTNYKHVNKLFNEAKRMLSVSLKL</sequence>
<dbReference type="PANTHER" id="PTHR11552">
    <property type="entry name" value="GLUCOSE-METHANOL-CHOLINE GMC OXIDOREDUCTASE"/>
    <property type="match status" value="1"/>
</dbReference>
<accession>A0A443QDL1</accession>
<comment type="similarity">
    <text evidence="1">Belongs to the GMC oxidoreductase family.</text>
</comment>
<evidence type="ECO:0000259" key="2">
    <source>
        <dbReference type="Pfam" id="PF05199"/>
    </source>
</evidence>
<dbReference type="InterPro" id="IPR012132">
    <property type="entry name" value="GMC_OxRdtase"/>
</dbReference>
<dbReference type="GO" id="GO:0050660">
    <property type="term" value="F:flavin adenine dinucleotide binding"/>
    <property type="evidence" value="ECO:0007669"/>
    <property type="project" value="InterPro"/>
</dbReference>
<gene>
    <name evidence="3" type="ORF">B4U79_14274</name>
</gene>
<evidence type="ECO:0000313" key="4">
    <source>
        <dbReference type="Proteomes" id="UP000285301"/>
    </source>
</evidence>